<dbReference type="InterPro" id="IPR006016">
    <property type="entry name" value="UspA"/>
</dbReference>
<reference evidence="4" key="4">
    <citation type="submission" date="2024-09" db="EMBL/GenBank/DDBJ databases">
        <authorList>
            <person name="Sun Q."/>
            <person name="Mori K."/>
        </authorList>
    </citation>
    <scope>NUCLEOTIDE SEQUENCE</scope>
    <source>
        <strain evidence="4">KCTC 62575</strain>
    </source>
</reference>
<feature type="domain" description="UspA" evidence="3">
    <location>
        <begin position="3"/>
        <end position="147"/>
    </location>
</feature>
<dbReference type="PANTHER" id="PTHR46268">
    <property type="entry name" value="STRESS RESPONSE PROTEIN NHAX"/>
    <property type="match status" value="1"/>
</dbReference>
<dbReference type="Pfam" id="PF00582">
    <property type="entry name" value="Usp"/>
    <property type="match status" value="1"/>
</dbReference>
<dbReference type="Gene3D" id="3.40.50.620">
    <property type="entry name" value="HUPs"/>
    <property type="match status" value="1"/>
</dbReference>
<evidence type="ECO:0000313" key="5">
    <source>
        <dbReference type="EMBL" id="RFC82888.1"/>
    </source>
</evidence>
<protein>
    <recommendedName>
        <fullName evidence="2">Universal stress protein</fullName>
    </recommendedName>
</protein>
<reference evidence="5 6" key="2">
    <citation type="submission" date="2018-08" db="EMBL/GenBank/DDBJ databases">
        <title>The draft genome of Acinetobacter sichuanensis strain WCHAc060041.</title>
        <authorList>
            <person name="Qin J."/>
            <person name="Feng Y."/>
            <person name="Zong Z."/>
        </authorList>
    </citation>
    <scope>NUCLEOTIDE SEQUENCE [LARGE SCALE GENOMIC DNA]</scope>
    <source>
        <strain evidence="5 6">WCHAc060041</strain>
    </source>
</reference>
<evidence type="ECO:0000313" key="7">
    <source>
        <dbReference type="Proteomes" id="UP001595455"/>
    </source>
</evidence>
<comment type="similarity">
    <text evidence="1 2">Belongs to the universal stress protein A family.</text>
</comment>
<dbReference type="EMBL" id="JBHRSF010000034">
    <property type="protein sequence ID" value="MFC2995660.1"/>
    <property type="molecule type" value="Genomic_DNA"/>
</dbReference>
<reference evidence="4" key="1">
    <citation type="journal article" date="2014" name="Int. J. Syst. Evol. Microbiol.">
        <title>Complete genome of a new Firmicutes species belonging to the dominant human colonic microbiota ('Ruminococcus bicirculans') reveals two chromosomes and a selective capacity to utilize plant glucans.</title>
        <authorList>
            <consortium name="NISC Comparative Sequencing Program"/>
            <person name="Wegmann U."/>
            <person name="Louis P."/>
            <person name="Goesmann A."/>
            <person name="Henrissat B."/>
            <person name="Duncan S.H."/>
            <person name="Flint H.J."/>
        </authorList>
    </citation>
    <scope>NUCLEOTIDE SEQUENCE</scope>
    <source>
        <strain evidence="4">KCTC 62575</strain>
    </source>
</reference>
<evidence type="ECO:0000256" key="2">
    <source>
        <dbReference type="PIRNR" id="PIRNR006276"/>
    </source>
</evidence>
<dbReference type="InterPro" id="IPR014729">
    <property type="entry name" value="Rossmann-like_a/b/a_fold"/>
</dbReference>
<evidence type="ECO:0000259" key="3">
    <source>
        <dbReference type="Pfam" id="PF00582"/>
    </source>
</evidence>
<dbReference type="CDD" id="cd00293">
    <property type="entry name" value="USP-like"/>
    <property type="match status" value="1"/>
</dbReference>
<proteinExistence type="inferred from homology"/>
<dbReference type="PRINTS" id="PR01438">
    <property type="entry name" value="UNVRSLSTRESS"/>
</dbReference>
<dbReference type="EMBL" id="PYIX02000025">
    <property type="protein sequence ID" value="RFC82888.1"/>
    <property type="molecule type" value="Genomic_DNA"/>
</dbReference>
<comment type="subcellular location">
    <subcellularLocation>
        <location evidence="2">Cytoplasm</location>
    </subcellularLocation>
</comment>
<keyword evidence="2" id="KW-0963">Cytoplasm</keyword>
<dbReference type="OrthoDB" id="9792500at2"/>
<sequence length="148" mass="16081">MSYEHILVPMDESPISYAALQHAEEIALKFGSKITVISVLALDPMIGVDFYQIAPSITEYVLAAEKNAQARINEVKETLLVHGIQQVNTKIVREVSPATGILNTLNEIGADLIIMGSHGRKGLKKFVLGSVAQEVLGESFVPVLIVKQ</sequence>
<evidence type="ECO:0000313" key="4">
    <source>
        <dbReference type="EMBL" id="MFC2995660.1"/>
    </source>
</evidence>
<evidence type="ECO:0000256" key="1">
    <source>
        <dbReference type="ARBA" id="ARBA00008791"/>
    </source>
</evidence>
<dbReference type="AlphaFoldDB" id="A0A371YN30"/>
<dbReference type="Proteomes" id="UP001595455">
    <property type="component" value="Unassembled WGS sequence"/>
</dbReference>
<reference evidence="7" key="3">
    <citation type="journal article" date="2019" name="Int. J. Syst. Evol. Microbiol.">
        <title>The Global Catalogue of Microorganisms (GCM) 10K type strain sequencing project: providing services to taxonomists for standard genome sequencing and annotation.</title>
        <authorList>
            <consortium name="The Broad Institute Genomics Platform"/>
            <consortium name="The Broad Institute Genome Sequencing Center for Infectious Disease"/>
            <person name="Wu L."/>
            <person name="Ma J."/>
        </authorList>
    </citation>
    <scope>NUCLEOTIDE SEQUENCE [LARGE SCALE GENOMIC DNA]</scope>
    <source>
        <strain evidence="7">KCTC 62575</strain>
    </source>
</reference>
<dbReference type="InterPro" id="IPR006015">
    <property type="entry name" value="Universal_stress_UspA"/>
</dbReference>
<organism evidence="5 6">
    <name type="scientific">Acinetobacter sichuanensis</name>
    <dbReference type="NCBI Taxonomy" id="2136183"/>
    <lineage>
        <taxon>Bacteria</taxon>
        <taxon>Pseudomonadati</taxon>
        <taxon>Pseudomonadota</taxon>
        <taxon>Gammaproteobacteria</taxon>
        <taxon>Moraxellales</taxon>
        <taxon>Moraxellaceae</taxon>
        <taxon>Acinetobacter</taxon>
    </lineage>
</organism>
<gene>
    <name evidence="4" type="ORF">ACFODO_10335</name>
    <name evidence="5" type="ORF">C9E89_014295</name>
</gene>
<evidence type="ECO:0000313" key="6">
    <source>
        <dbReference type="Proteomes" id="UP000240957"/>
    </source>
</evidence>
<dbReference type="PANTHER" id="PTHR46268:SF15">
    <property type="entry name" value="UNIVERSAL STRESS PROTEIN HP_0031"/>
    <property type="match status" value="1"/>
</dbReference>
<dbReference type="Proteomes" id="UP000240957">
    <property type="component" value="Unassembled WGS sequence"/>
</dbReference>
<dbReference type="GO" id="GO:0005737">
    <property type="term" value="C:cytoplasm"/>
    <property type="evidence" value="ECO:0007669"/>
    <property type="project" value="UniProtKB-SubCell"/>
</dbReference>
<dbReference type="PIRSF" id="PIRSF006276">
    <property type="entry name" value="UspA"/>
    <property type="match status" value="1"/>
</dbReference>
<name>A0A371YN30_9GAMM</name>
<keyword evidence="7" id="KW-1185">Reference proteome</keyword>
<dbReference type="RefSeq" id="WP_107008992.1">
    <property type="nucleotide sequence ID" value="NZ_JBHRSF010000034.1"/>
</dbReference>
<accession>A0A371YN30</accession>
<comment type="caution">
    <text evidence="5">The sequence shown here is derived from an EMBL/GenBank/DDBJ whole genome shotgun (WGS) entry which is preliminary data.</text>
</comment>
<dbReference type="SUPFAM" id="SSF52402">
    <property type="entry name" value="Adenine nucleotide alpha hydrolases-like"/>
    <property type="match status" value="1"/>
</dbReference>